<sequence>MLRGIDSQGDSLEKPFNGLRTMKVSGIFGLYCVQRLQKKIPLTLCIGFLRGIDIQGGSLEKPFNGLRTMKGSGIFGLYFVQRLQRKIPAYLMHRFPEKNRTKGNDLKENEVQEFAENTIYIYFLGFKEISG</sequence>
<name>A0AAV4RWU9_CAEEX</name>
<proteinExistence type="predicted"/>
<comment type="caution">
    <text evidence="1">The sequence shown here is derived from an EMBL/GenBank/DDBJ whole genome shotgun (WGS) entry which is preliminary data.</text>
</comment>
<keyword evidence="2" id="KW-1185">Reference proteome</keyword>
<gene>
    <name evidence="1" type="ORF">CEXT_550701</name>
</gene>
<organism evidence="1 2">
    <name type="scientific">Caerostris extrusa</name>
    <name type="common">Bark spider</name>
    <name type="synonym">Caerostris bankana</name>
    <dbReference type="NCBI Taxonomy" id="172846"/>
    <lineage>
        <taxon>Eukaryota</taxon>
        <taxon>Metazoa</taxon>
        <taxon>Ecdysozoa</taxon>
        <taxon>Arthropoda</taxon>
        <taxon>Chelicerata</taxon>
        <taxon>Arachnida</taxon>
        <taxon>Araneae</taxon>
        <taxon>Araneomorphae</taxon>
        <taxon>Entelegynae</taxon>
        <taxon>Araneoidea</taxon>
        <taxon>Araneidae</taxon>
        <taxon>Caerostris</taxon>
    </lineage>
</organism>
<evidence type="ECO:0000313" key="1">
    <source>
        <dbReference type="EMBL" id="GIY25381.1"/>
    </source>
</evidence>
<reference evidence="1 2" key="1">
    <citation type="submission" date="2021-06" db="EMBL/GenBank/DDBJ databases">
        <title>Caerostris extrusa draft genome.</title>
        <authorList>
            <person name="Kono N."/>
            <person name="Arakawa K."/>
        </authorList>
    </citation>
    <scope>NUCLEOTIDE SEQUENCE [LARGE SCALE GENOMIC DNA]</scope>
</reference>
<evidence type="ECO:0000313" key="2">
    <source>
        <dbReference type="Proteomes" id="UP001054945"/>
    </source>
</evidence>
<dbReference type="EMBL" id="BPLR01008530">
    <property type="protein sequence ID" value="GIY25381.1"/>
    <property type="molecule type" value="Genomic_DNA"/>
</dbReference>
<dbReference type="Proteomes" id="UP001054945">
    <property type="component" value="Unassembled WGS sequence"/>
</dbReference>
<dbReference type="AlphaFoldDB" id="A0AAV4RWU9"/>
<accession>A0AAV4RWU9</accession>
<protein>
    <submittedName>
        <fullName evidence="1">Uncharacterized protein</fullName>
    </submittedName>
</protein>